<name>A0ABQ6JH87_9ACTN</name>
<dbReference type="InterPro" id="IPR010349">
    <property type="entry name" value="Asparaginase_II"/>
</dbReference>
<gene>
    <name evidence="1" type="ORF">GCM10025868_28350</name>
</gene>
<protein>
    <recommendedName>
        <fullName evidence="3">Asparaginase</fullName>
    </recommendedName>
</protein>
<dbReference type="PANTHER" id="PTHR42110">
    <property type="entry name" value="L-ASPARAGINASE, PUTATIVE (AFU_ORTHOLOGUE AFUA_3G11890)-RELATED"/>
    <property type="match status" value="1"/>
</dbReference>
<organism evidence="1 2">
    <name type="scientific">Angustibacter aerolatus</name>
    <dbReference type="NCBI Taxonomy" id="1162965"/>
    <lineage>
        <taxon>Bacteria</taxon>
        <taxon>Bacillati</taxon>
        <taxon>Actinomycetota</taxon>
        <taxon>Actinomycetes</taxon>
        <taxon>Kineosporiales</taxon>
        <taxon>Kineosporiaceae</taxon>
    </lineage>
</organism>
<keyword evidence="2" id="KW-1185">Reference proteome</keyword>
<dbReference type="Proteomes" id="UP001157017">
    <property type="component" value="Unassembled WGS sequence"/>
</dbReference>
<comment type="caution">
    <text evidence="1">The sequence shown here is derived from an EMBL/GenBank/DDBJ whole genome shotgun (WGS) entry which is preliminary data.</text>
</comment>
<accession>A0ABQ6JH87</accession>
<reference evidence="2" key="1">
    <citation type="journal article" date="2019" name="Int. J. Syst. Evol. Microbiol.">
        <title>The Global Catalogue of Microorganisms (GCM) 10K type strain sequencing project: providing services to taxonomists for standard genome sequencing and annotation.</title>
        <authorList>
            <consortium name="The Broad Institute Genomics Platform"/>
            <consortium name="The Broad Institute Genome Sequencing Center for Infectious Disease"/>
            <person name="Wu L."/>
            <person name="Ma J."/>
        </authorList>
    </citation>
    <scope>NUCLEOTIDE SEQUENCE [LARGE SCALE GENOMIC DNA]</scope>
    <source>
        <strain evidence="2">NBRC 108730</strain>
    </source>
</reference>
<evidence type="ECO:0008006" key="3">
    <source>
        <dbReference type="Google" id="ProtNLM"/>
    </source>
</evidence>
<proteinExistence type="predicted"/>
<dbReference type="PANTHER" id="PTHR42110:SF1">
    <property type="entry name" value="L-ASPARAGINASE, PUTATIVE (AFU_ORTHOLOGUE AFUA_3G11890)-RELATED"/>
    <property type="match status" value="1"/>
</dbReference>
<dbReference type="EMBL" id="BSUZ01000001">
    <property type="protein sequence ID" value="GMA87585.1"/>
    <property type="molecule type" value="Genomic_DNA"/>
</dbReference>
<dbReference type="Pfam" id="PF06089">
    <property type="entry name" value="Asparaginase_II"/>
    <property type="match status" value="2"/>
</dbReference>
<evidence type="ECO:0000313" key="1">
    <source>
        <dbReference type="EMBL" id="GMA87585.1"/>
    </source>
</evidence>
<evidence type="ECO:0000313" key="2">
    <source>
        <dbReference type="Proteomes" id="UP001157017"/>
    </source>
</evidence>
<sequence>MLRNTPDLPFDRVERRAWVRAGREPSSVAQNCSGKHAGMVTTCVRAGWDVGTYLHVDHPLQQAMASTLGEPGRRAGGGDRRRRLRCAGDGRLADRPGAVVRRAGRRRRRVAWGRVAQAVRAHPEFVAGTRRDATRLMRQVPGAIAKDGAEAVYAAALPDGRAVALKIADGGDRARPVVMGAALRVLGLPQQQIGFLEESPVLGHGAPVGAVRAIGF</sequence>